<sequence>MANTTYFYKKNGGLSSIRVTLGNSKNEMNMTTYPDKGKGGVTFKNNGIKTRMNINGISIGSGLKCGNNTTYFGKNGNVVSSLPSFK</sequence>
<evidence type="ECO:0000313" key="1">
    <source>
        <dbReference type="EMBL" id="MDZ5033591.1"/>
    </source>
</evidence>
<dbReference type="RefSeq" id="WP_025648919.1">
    <property type="nucleotide sequence ID" value="NZ_CABHJC010000010.1"/>
</dbReference>
<organism evidence="1 2">
    <name type="scientific">Clostridium perfringens</name>
    <dbReference type="NCBI Taxonomy" id="1502"/>
    <lineage>
        <taxon>Bacteria</taxon>
        <taxon>Bacillati</taxon>
        <taxon>Bacillota</taxon>
        <taxon>Clostridia</taxon>
        <taxon>Eubacteriales</taxon>
        <taxon>Clostridiaceae</taxon>
        <taxon>Clostridium</taxon>
    </lineage>
</organism>
<reference evidence="1" key="1">
    <citation type="submission" date="2019-11" db="EMBL/GenBank/DDBJ databases">
        <title>Characterization of Clostridium perfringens isolates from swine manure treated agricultural soils.</title>
        <authorList>
            <person name="Wushke S.T."/>
        </authorList>
    </citation>
    <scope>NUCLEOTIDE SEQUENCE</scope>
    <source>
        <strain evidence="1">X15</strain>
    </source>
</reference>
<comment type="caution">
    <text evidence="1">The sequence shown here is derived from an EMBL/GenBank/DDBJ whole genome shotgun (WGS) entry which is preliminary data.</text>
</comment>
<dbReference type="AlphaFoldDB" id="A0AAW9IYK8"/>
<gene>
    <name evidence="1" type="ORF">GNF81_12480</name>
</gene>
<name>A0AAW9IYK8_CLOPF</name>
<proteinExistence type="predicted"/>
<evidence type="ECO:0000313" key="2">
    <source>
        <dbReference type="Proteomes" id="UP001289066"/>
    </source>
</evidence>
<protein>
    <submittedName>
        <fullName evidence="1">Uncharacterized protein</fullName>
    </submittedName>
</protein>
<dbReference type="EMBL" id="WNVG01000049">
    <property type="protein sequence ID" value="MDZ5033591.1"/>
    <property type="molecule type" value="Genomic_DNA"/>
</dbReference>
<accession>A0AAW9IYK8</accession>
<dbReference type="Proteomes" id="UP001289066">
    <property type="component" value="Unassembled WGS sequence"/>
</dbReference>